<dbReference type="SUPFAM" id="SSF54001">
    <property type="entry name" value="Cysteine proteinases"/>
    <property type="match status" value="1"/>
</dbReference>
<keyword evidence="2" id="KW-1133">Transmembrane helix</keyword>
<feature type="transmembrane region" description="Helical" evidence="2">
    <location>
        <begin position="60"/>
        <end position="78"/>
    </location>
</feature>
<comment type="caution">
    <text evidence="4">The sequence shown here is derived from an EMBL/GenBank/DDBJ whole genome shotgun (WGS) entry which is preliminary data.</text>
</comment>
<feature type="compositionally biased region" description="Polar residues" evidence="1">
    <location>
        <begin position="577"/>
        <end position="587"/>
    </location>
</feature>
<dbReference type="EMBL" id="JAHBAY010000009">
    <property type="protein sequence ID" value="MBT0771519.1"/>
    <property type="molecule type" value="Genomic_DNA"/>
</dbReference>
<feature type="transmembrane region" description="Helical" evidence="2">
    <location>
        <begin position="174"/>
        <end position="193"/>
    </location>
</feature>
<feature type="transmembrane region" description="Helical" evidence="2">
    <location>
        <begin position="222"/>
        <end position="240"/>
    </location>
</feature>
<accession>A0ABS5TPK3</accession>
<dbReference type="Gene3D" id="3.10.620.30">
    <property type="match status" value="1"/>
</dbReference>
<feature type="region of interest" description="Disordered" evidence="1">
    <location>
        <begin position="545"/>
        <end position="593"/>
    </location>
</feature>
<sequence>MSAPVLDAPTRPAPSRPRPAQPPAAQPARHTAVATRTALGLLAVLAAACAWWRVYPPASLPVPALAGVLLGAGAVLLADRITQGPVRPAARLVLWIAAAFLAGLVTAFTVAVPRAVTPSDAVAGVGRAMTGGLARILTTTLPAPPAADLLPQFAVLCALAAAVTVVIARGRGGLLLAAPGLCLLLTALVCGVGGAGSPLVVGLPFAVAAALLVLPRPRIVPALVAGLVVAVGCAGGLVLADATREPLDPRHLTAPPLRAEQPTAPMDEVAGWLRHTNDTAFTATVDSAWRSDPQPWRIAALDTYDGIRWTSSTPAVPIGYDLPATDADSATDSGAGQARVSVTPVDLDGVYVPVSGRLRHLARPGMTYDLTGETLVDPDGVHGTYDQTVSLPERSGLARDQAGQAQAGDPSLALDGCTDDRILNLAETAVAGAGTGALAQAEALQTWFHKTTTLRLDPDAEPGDSCARVMELVDTAGGAGNGTPDQFATAYVLMARSLGLPARVAVGFAAGQADDTGKVTVSLGDATAWPEVWFDGAGWVSFSAVPDRTGSGQTRQEERQETTTTPDTSHDTPDDAAQSQPTRSGPTPAQERGDTGRLILIGLGATVLVLILLLPLAGLLLTLARRRRRRAQGPLGAWAELLDRLADLGHPSAGRTSAEVRGVLSGLDPGTDADARALARLVDAEVYAADRASGDSAQAWPLLRRIERALSPHTSRRRRVLIRVDPRPRRWA</sequence>
<dbReference type="Pfam" id="PF01841">
    <property type="entry name" value="Transglut_core"/>
    <property type="match status" value="1"/>
</dbReference>
<feature type="domain" description="Transglutaminase-like" evidence="3">
    <location>
        <begin position="476"/>
        <end position="546"/>
    </location>
</feature>
<gene>
    <name evidence="4" type="ORF">KIH74_21455</name>
</gene>
<dbReference type="RefSeq" id="WP_214157869.1">
    <property type="nucleotide sequence ID" value="NZ_JAHBAY010000009.1"/>
</dbReference>
<feature type="transmembrane region" description="Helical" evidence="2">
    <location>
        <begin position="199"/>
        <end position="215"/>
    </location>
</feature>
<dbReference type="PANTHER" id="PTHR42736">
    <property type="entry name" value="PROTEIN-GLUTAMINE GAMMA-GLUTAMYLTRANSFERASE"/>
    <property type="match status" value="1"/>
</dbReference>
<proteinExistence type="predicted"/>
<feature type="transmembrane region" description="Helical" evidence="2">
    <location>
        <begin position="149"/>
        <end position="167"/>
    </location>
</feature>
<dbReference type="InterPro" id="IPR038765">
    <property type="entry name" value="Papain-like_cys_pep_sf"/>
</dbReference>
<feature type="transmembrane region" description="Helical" evidence="2">
    <location>
        <begin position="598"/>
        <end position="623"/>
    </location>
</feature>
<evidence type="ECO:0000313" key="4">
    <source>
        <dbReference type="EMBL" id="MBT0771519.1"/>
    </source>
</evidence>
<dbReference type="SMART" id="SM00460">
    <property type="entry name" value="TGc"/>
    <property type="match status" value="1"/>
</dbReference>
<dbReference type="InterPro" id="IPR052901">
    <property type="entry name" value="Bact_TGase-like"/>
</dbReference>
<feature type="transmembrane region" description="Helical" evidence="2">
    <location>
        <begin position="33"/>
        <end position="54"/>
    </location>
</feature>
<reference evidence="4 5" key="1">
    <citation type="submission" date="2021-05" db="EMBL/GenBank/DDBJ databases">
        <title>Kineosporia and Streptomyces sp. nov. two new marine actinobacteria isolated from Coral.</title>
        <authorList>
            <person name="Buangrab K."/>
            <person name="Sutthacheep M."/>
            <person name="Yeemin T."/>
            <person name="Harunari E."/>
            <person name="Igarashi Y."/>
            <person name="Kanchanasin P."/>
            <person name="Tanasupawat S."/>
            <person name="Phongsopitanun W."/>
        </authorList>
    </citation>
    <scope>NUCLEOTIDE SEQUENCE [LARGE SCALE GENOMIC DNA]</scope>
    <source>
        <strain evidence="4 5">J2-2</strain>
    </source>
</reference>
<dbReference type="Proteomes" id="UP001197247">
    <property type="component" value="Unassembled WGS sequence"/>
</dbReference>
<keyword evidence="5" id="KW-1185">Reference proteome</keyword>
<evidence type="ECO:0000256" key="1">
    <source>
        <dbReference type="SAM" id="MobiDB-lite"/>
    </source>
</evidence>
<evidence type="ECO:0000256" key="2">
    <source>
        <dbReference type="SAM" id="Phobius"/>
    </source>
</evidence>
<dbReference type="PANTHER" id="PTHR42736:SF1">
    <property type="entry name" value="PROTEIN-GLUTAMINE GAMMA-GLUTAMYLTRANSFERASE"/>
    <property type="match status" value="1"/>
</dbReference>
<keyword evidence="2" id="KW-0472">Membrane</keyword>
<evidence type="ECO:0000313" key="5">
    <source>
        <dbReference type="Proteomes" id="UP001197247"/>
    </source>
</evidence>
<name>A0ABS5TPK3_9ACTN</name>
<feature type="region of interest" description="Disordered" evidence="1">
    <location>
        <begin position="1"/>
        <end position="29"/>
    </location>
</feature>
<feature type="compositionally biased region" description="Pro residues" evidence="1">
    <location>
        <begin position="11"/>
        <end position="25"/>
    </location>
</feature>
<evidence type="ECO:0000259" key="3">
    <source>
        <dbReference type="SMART" id="SM00460"/>
    </source>
</evidence>
<organism evidence="4 5">
    <name type="scientific">Kineosporia corallincola</name>
    <dbReference type="NCBI Taxonomy" id="2835133"/>
    <lineage>
        <taxon>Bacteria</taxon>
        <taxon>Bacillati</taxon>
        <taxon>Actinomycetota</taxon>
        <taxon>Actinomycetes</taxon>
        <taxon>Kineosporiales</taxon>
        <taxon>Kineosporiaceae</taxon>
        <taxon>Kineosporia</taxon>
    </lineage>
</organism>
<keyword evidence="2" id="KW-0812">Transmembrane</keyword>
<protein>
    <submittedName>
        <fullName evidence="4">Transglutaminase domain-containing protein</fullName>
    </submittedName>
</protein>
<feature type="transmembrane region" description="Helical" evidence="2">
    <location>
        <begin position="90"/>
        <end position="112"/>
    </location>
</feature>
<dbReference type="InterPro" id="IPR002931">
    <property type="entry name" value="Transglutaminase-like"/>
</dbReference>